<reference evidence="2" key="1">
    <citation type="submission" date="2022-09" db="EMBL/GenBank/DDBJ databases">
        <authorList>
            <person name="Duchaud E."/>
        </authorList>
    </citation>
    <scope>NUCLEOTIDE SEQUENCE</scope>
    <source>
        <strain evidence="2">TRV642</strain>
    </source>
</reference>
<dbReference type="Proteomes" id="UP001152749">
    <property type="component" value="Chromosome"/>
</dbReference>
<organism evidence="2 3">
    <name type="scientific">Flavobacterium collinsii</name>
    <dbReference type="NCBI Taxonomy" id="1114861"/>
    <lineage>
        <taxon>Bacteria</taxon>
        <taxon>Pseudomonadati</taxon>
        <taxon>Bacteroidota</taxon>
        <taxon>Flavobacteriia</taxon>
        <taxon>Flavobacteriales</taxon>
        <taxon>Flavobacteriaceae</taxon>
        <taxon>Flavobacterium</taxon>
    </lineage>
</organism>
<feature type="transmembrane region" description="Helical" evidence="1">
    <location>
        <begin position="34"/>
        <end position="53"/>
    </location>
</feature>
<evidence type="ECO:0000256" key="1">
    <source>
        <dbReference type="SAM" id="Phobius"/>
    </source>
</evidence>
<feature type="transmembrane region" description="Helical" evidence="1">
    <location>
        <begin position="7"/>
        <end position="28"/>
    </location>
</feature>
<sequence length="126" mass="14506">MKYSRGILSGFIVWLCVSISFYLLDNILLLKDYFLIQAAIVMVLIVFYAIVGAKFYYQKKYNIDGFALGVLMSGTALFLDVLITVPFVEIPEGRSYESFFTSPILWALATINVFSVYIYWKRKIKP</sequence>
<protein>
    <submittedName>
        <fullName evidence="2">Uncharacterized protein</fullName>
    </submittedName>
</protein>
<keyword evidence="1" id="KW-0472">Membrane</keyword>
<dbReference type="Pfam" id="PF17329">
    <property type="entry name" value="DUF5367"/>
    <property type="match status" value="1"/>
</dbReference>
<keyword evidence="1" id="KW-1133">Transmembrane helix</keyword>
<accession>A0A9W4X565</accession>
<dbReference type="EMBL" id="OX336425">
    <property type="protein sequence ID" value="CAI2769204.1"/>
    <property type="molecule type" value="Genomic_DNA"/>
</dbReference>
<name>A0A9W4X565_9FLAO</name>
<feature type="transmembrane region" description="Helical" evidence="1">
    <location>
        <begin position="100"/>
        <end position="120"/>
    </location>
</feature>
<dbReference type="InterPro" id="IPR020509">
    <property type="entry name" value="Uncharacterised_YnzE"/>
</dbReference>
<dbReference type="AlphaFoldDB" id="A0A9W4X565"/>
<feature type="transmembrane region" description="Helical" evidence="1">
    <location>
        <begin position="65"/>
        <end position="88"/>
    </location>
</feature>
<proteinExistence type="predicted"/>
<gene>
    <name evidence="2" type="ORF">TRV642_4562</name>
</gene>
<evidence type="ECO:0000313" key="2">
    <source>
        <dbReference type="EMBL" id="CAI2769204.1"/>
    </source>
</evidence>
<dbReference type="RefSeq" id="WP_263361641.1">
    <property type="nucleotide sequence ID" value="NZ_OX336425.1"/>
</dbReference>
<dbReference type="KEGG" id="fcs:TRV642_4562"/>
<keyword evidence="1" id="KW-0812">Transmembrane</keyword>
<evidence type="ECO:0000313" key="3">
    <source>
        <dbReference type="Proteomes" id="UP001152749"/>
    </source>
</evidence>